<dbReference type="Proteomes" id="UP000176914">
    <property type="component" value="Unassembled WGS sequence"/>
</dbReference>
<protein>
    <recommendedName>
        <fullName evidence="3">Nucleotidyl transferase domain-containing protein</fullName>
    </recommendedName>
</protein>
<evidence type="ECO:0000313" key="4">
    <source>
        <dbReference type="EMBL" id="OGG68436.1"/>
    </source>
</evidence>
<dbReference type="Gene3D" id="3.90.550.10">
    <property type="entry name" value="Spore Coat Polysaccharide Biosynthesis Protein SpsA, Chain A"/>
    <property type="match status" value="1"/>
</dbReference>
<accession>A0A1F6E472</accession>
<evidence type="ECO:0000256" key="2">
    <source>
        <dbReference type="ARBA" id="ARBA00022695"/>
    </source>
</evidence>
<dbReference type="InterPro" id="IPR050065">
    <property type="entry name" value="GlmU-like"/>
</dbReference>
<reference evidence="4 5" key="1">
    <citation type="journal article" date="2016" name="Nat. Commun.">
        <title>Thousands of microbial genomes shed light on interconnected biogeochemical processes in an aquifer system.</title>
        <authorList>
            <person name="Anantharaman K."/>
            <person name="Brown C.T."/>
            <person name="Hug L.A."/>
            <person name="Sharon I."/>
            <person name="Castelle C.J."/>
            <person name="Probst A.J."/>
            <person name="Thomas B.C."/>
            <person name="Singh A."/>
            <person name="Wilkins M.J."/>
            <person name="Karaoz U."/>
            <person name="Brodie E.L."/>
            <person name="Williams K.H."/>
            <person name="Hubbard S.S."/>
            <person name="Banfield J.F."/>
        </authorList>
    </citation>
    <scope>NUCLEOTIDE SEQUENCE [LARGE SCALE GENOMIC DNA]</scope>
</reference>
<organism evidence="4 5">
    <name type="scientific">Candidatus Kaiserbacteria bacterium RIFCSPHIGHO2_02_FULL_55_25</name>
    <dbReference type="NCBI Taxonomy" id="1798498"/>
    <lineage>
        <taxon>Bacteria</taxon>
        <taxon>Candidatus Kaiseribacteriota</taxon>
    </lineage>
</organism>
<dbReference type="AlphaFoldDB" id="A0A1F6E472"/>
<dbReference type="InterPro" id="IPR005835">
    <property type="entry name" value="NTP_transferase_dom"/>
</dbReference>
<proteinExistence type="predicted"/>
<evidence type="ECO:0000313" key="5">
    <source>
        <dbReference type="Proteomes" id="UP000176914"/>
    </source>
</evidence>
<keyword evidence="1" id="KW-0808">Transferase</keyword>
<dbReference type="SUPFAM" id="SSF53448">
    <property type="entry name" value="Nucleotide-diphospho-sugar transferases"/>
    <property type="match status" value="1"/>
</dbReference>
<evidence type="ECO:0000256" key="1">
    <source>
        <dbReference type="ARBA" id="ARBA00022679"/>
    </source>
</evidence>
<dbReference type="EMBL" id="MFLL01000033">
    <property type="protein sequence ID" value="OGG68436.1"/>
    <property type="molecule type" value="Genomic_DNA"/>
</dbReference>
<dbReference type="GO" id="GO:0016779">
    <property type="term" value="F:nucleotidyltransferase activity"/>
    <property type="evidence" value="ECO:0007669"/>
    <property type="project" value="UniProtKB-KW"/>
</dbReference>
<dbReference type="PANTHER" id="PTHR43584">
    <property type="entry name" value="NUCLEOTIDYL TRANSFERASE"/>
    <property type="match status" value="1"/>
</dbReference>
<gene>
    <name evidence="4" type="ORF">A3C20_00630</name>
</gene>
<evidence type="ECO:0000259" key="3">
    <source>
        <dbReference type="Pfam" id="PF00483"/>
    </source>
</evidence>
<feature type="domain" description="Nucleotidyl transferase" evidence="3">
    <location>
        <begin position="3"/>
        <end position="180"/>
    </location>
</feature>
<keyword evidence="2" id="KW-0548">Nucleotidyltransferase</keyword>
<dbReference type="CDD" id="cd04181">
    <property type="entry name" value="NTP_transferase"/>
    <property type="match status" value="1"/>
</dbReference>
<name>A0A1F6E472_9BACT</name>
<dbReference type="InterPro" id="IPR029044">
    <property type="entry name" value="Nucleotide-diphossugar_trans"/>
</dbReference>
<dbReference type="Pfam" id="PF00483">
    <property type="entry name" value="NTP_transferase"/>
    <property type="match status" value="1"/>
</dbReference>
<comment type="caution">
    <text evidence="4">The sequence shown here is derived from an EMBL/GenBank/DDBJ whole genome shotgun (WGS) entry which is preliminary data.</text>
</comment>
<dbReference type="PANTHER" id="PTHR43584:SF8">
    <property type="entry name" value="N-ACETYLMURAMATE ALPHA-1-PHOSPHATE URIDYLYLTRANSFERASE"/>
    <property type="match status" value="1"/>
</dbReference>
<sequence length="229" mass="25042">MQAVILAAGRGTRMGALTDSTPKPMLQVAGKTLLEHKLDALPPDVDEIIMVVGHMGGVIQSHFGGSYGNKRMLYVEQENPQGGTAEALWLARDFLHDKFFVMNGDNIYAEADMAKCAKYEWAVLVQRRDKVLTGAVLVDGKGLVQGIAENTEHTGAEGYANTGLYVLDMRIFDYPAIPKAKGSTELGLPQTMMQAAQDIPIQAVEASLWIEIKEPADLQKAEDILREQK</sequence>